<keyword evidence="1" id="KW-0812">Transmembrane</keyword>
<sequence>MQVSGDTLLEVDGSPLLLSLTTLLAAKVETFISMDKDLLTAWIVIIAVLVIIFCIYCTLGSLAKKRGRSYWGWTIISFSIPLISALFFLQIEGTPILVIFVPFLIVYIISLLAVLLSGKTDEQKKKELWEAEEIRHMVERKYANTTSVTPNKTE</sequence>
<name>A0A412IKF3_9BACE</name>
<evidence type="ECO:0000256" key="1">
    <source>
        <dbReference type="SAM" id="Phobius"/>
    </source>
</evidence>
<feature type="transmembrane region" description="Helical" evidence="1">
    <location>
        <begin position="39"/>
        <end position="59"/>
    </location>
</feature>
<feature type="transmembrane region" description="Helical" evidence="1">
    <location>
        <begin position="71"/>
        <end position="91"/>
    </location>
</feature>
<keyword evidence="1" id="KW-1133">Transmembrane helix</keyword>
<comment type="caution">
    <text evidence="2">The sequence shown here is derived from an EMBL/GenBank/DDBJ whole genome shotgun (WGS) entry which is preliminary data.</text>
</comment>
<accession>A0A412IKF3</accession>
<protein>
    <submittedName>
        <fullName evidence="2">Uncharacterized protein</fullName>
    </submittedName>
</protein>
<dbReference type="Proteomes" id="UP000283341">
    <property type="component" value="Unassembled WGS sequence"/>
</dbReference>
<dbReference type="EMBL" id="QRVJ01000004">
    <property type="protein sequence ID" value="RGS38127.1"/>
    <property type="molecule type" value="Genomic_DNA"/>
</dbReference>
<organism evidence="2 3">
    <name type="scientific">Bacteroides cellulosilyticus</name>
    <dbReference type="NCBI Taxonomy" id="246787"/>
    <lineage>
        <taxon>Bacteria</taxon>
        <taxon>Pseudomonadati</taxon>
        <taxon>Bacteroidota</taxon>
        <taxon>Bacteroidia</taxon>
        <taxon>Bacteroidales</taxon>
        <taxon>Bacteroidaceae</taxon>
        <taxon>Bacteroides</taxon>
    </lineage>
</organism>
<dbReference type="AlphaFoldDB" id="A0A412IKF3"/>
<evidence type="ECO:0000313" key="2">
    <source>
        <dbReference type="EMBL" id="RGS38127.1"/>
    </source>
</evidence>
<proteinExistence type="predicted"/>
<feature type="transmembrane region" description="Helical" evidence="1">
    <location>
        <begin position="97"/>
        <end position="116"/>
    </location>
</feature>
<reference evidence="2 3" key="1">
    <citation type="submission" date="2018-08" db="EMBL/GenBank/DDBJ databases">
        <title>A genome reference for cultivated species of the human gut microbiota.</title>
        <authorList>
            <person name="Zou Y."/>
            <person name="Xue W."/>
            <person name="Luo G."/>
        </authorList>
    </citation>
    <scope>NUCLEOTIDE SEQUENCE [LARGE SCALE GENOMIC DNA]</scope>
    <source>
        <strain evidence="2 3">AF22-3AC</strain>
    </source>
</reference>
<keyword evidence="1" id="KW-0472">Membrane</keyword>
<gene>
    <name evidence="2" type="ORF">DWX97_07050</name>
</gene>
<evidence type="ECO:0000313" key="3">
    <source>
        <dbReference type="Proteomes" id="UP000283341"/>
    </source>
</evidence>